<evidence type="ECO:0000256" key="1">
    <source>
        <dbReference type="SAM" id="MobiDB-lite"/>
    </source>
</evidence>
<comment type="caution">
    <text evidence="3">The sequence shown here is derived from an EMBL/GenBank/DDBJ whole genome shotgun (WGS) entry which is preliminary data.</text>
</comment>
<keyword evidence="4" id="KW-1185">Reference proteome</keyword>
<dbReference type="AlphaFoldDB" id="A0A7W7M3G5"/>
<dbReference type="EMBL" id="JACHNA010000001">
    <property type="protein sequence ID" value="MBB4735543.1"/>
    <property type="molecule type" value="Genomic_DNA"/>
</dbReference>
<evidence type="ECO:0000313" key="4">
    <source>
        <dbReference type="Proteomes" id="UP000540191"/>
    </source>
</evidence>
<dbReference type="RefSeq" id="WP_184241299.1">
    <property type="nucleotide sequence ID" value="NZ_JACHNA010000001.1"/>
</dbReference>
<feature type="region of interest" description="Disordered" evidence="1">
    <location>
        <begin position="77"/>
        <end position="102"/>
    </location>
</feature>
<dbReference type="Gene3D" id="3.40.50.720">
    <property type="entry name" value="NAD(P)-binding Rossmann-like Domain"/>
    <property type="match status" value="1"/>
</dbReference>
<protein>
    <recommendedName>
        <fullName evidence="2">THIF-type NAD/FAD binding fold domain-containing protein</fullName>
    </recommendedName>
</protein>
<dbReference type="Pfam" id="PF00899">
    <property type="entry name" value="ThiF"/>
    <property type="match status" value="1"/>
</dbReference>
<evidence type="ECO:0000259" key="2">
    <source>
        <dbReference type="Pfam" id="PF00899"/>
    </source>
</evidence>
<reference evidence="3 4" key="1">
    <citation type="submission" date="2020-08" db="EMBL/GenBank/DDBJ databases">
        <title>Sequencing the genomes of 1000 actinobacteria strains.</title>
        <authorList>
            <person name="Klenk H.-P."/>
        </authorList>
    </citation>
    <scope>NUCLEOTIDE SEQUENCE [LARGE SCALE GENOMIC DNA]</scope>
    <source>
        <strain evidence="3 4">DSM 23974</strain>
    </source>
</reference>
<name>A0A7W7M3G5_9MICC</name>
<evidence type="ECO:0000313" key="3">
    <source>
        <dbReference type="EMBL" id="MBB4735543.1"/>
    </source>
</evidence>
<dbReference type="GO" id="GO:0008641">
    <property type="term" value="F:ubiquitin-like modifier activating enzyme activity"/>
    <property type="evidence" value="ECO:0007669"/>
    <property type="project" value="InterPro"/>
</dbReference>
<dbReference type="InterPro" id="IPR000594">
    <property type="entry name" value="ThiF_NAD_FAD-bd"/>
</dbReference>
<feature type="domain" description="THIF-type NAD/FAD binding fold" evidence="2">
    <location>
        <begin position="104"/>
        <end position="165"/>
    </location>
</feature>
<gene>
    <name evidence="3" type="ORF">HDA30_001051</name>
</gene>
<dbReference type="InterPro" id="IPR035985">
    <property type="entry name" value="Ubiquitin-activating_enz"/>
</dbReference>
<sequence length="346" mass="35813">MRIDHRFRPVQIAPGHVQIGTGPQAVRLETEVPGVPTLLDELTDAQGWTGSLDALARRCGISGPALRSLLRRLTPVLDPHASGDASEAPGCPPDGGPRMPEQAQVLGLGRTGAAIVLALTEAGVQRLALGDDSPVGLEDLGTGFAARDVGHPRAAALARRVDELQQRALCLPCPMPRESGHGPGSAERALGPWLGEVTVVVTRGAWDPGLLARAGAAGQPTLPVVLDSTGADVGPWCAPGAPGCPLCLESEQERDDPLRARRLRALRHAGAGREPIATAQSVAGLVTQLLHRGPSATGGLRWRLDDTTDGPALRRAPVSARPGCVCAVPTDVWLDDAQAAALLGAV</sequence>
<dbReference type="Proteomes" id="UP000540191">
    <property type="component" value="Unassembled WGS sequence"/>
</dbReference>
<proteinExistence type="predicted"/>
<organism evidence="3 4">
    <name type="scientific">Micrococcus cohnii</name>
    <dbReference type="NCBI Taxonomy" id="993416"/>
    <lineage>
        <taxon>Bacteria</taxon>
        <taxon>Bacillati</taxon>
        <taxon>Actinomycetota</taxon>
        <taxon>Actinomycetes</taxon>
        <taxon>Micrococcales</taxon>
        <taxon>Micrococcaceae</taxon>
        <taxon>Micrococcus</taxon>
    </lineage>
</organism>
<dbReference type="SUPFAM" id="SSF69572">
    <property type="entry name" value="Activating enzymes of the ubiquitin-like proteins"/>
    <property type="match status" value="1"/>
</dbReference>
<accession>A0A7W7M3G5</accession>